<dbReference type="GO" id="GO:0004823">
    <property type="term" value="F:leucine-tRNA ligase activity"/>
    <property type="evidence" value="ECO:0007669"/>
    <property type="project" value="UniProtKB-UniRule"/>
</dbReference>
<keyword evidence="7 9" id="KW-0030">Aminoacyl-tRNA synthetase</keyword>
<keyword evidence="5 9" id="KW-0067">ATP-binding</keyword>
<dbReference type="EMBL" id="MEZT01000003">
    <property type="protein sequence ID" value="OGD57311.1"/>
    <property type="molecule type" value="Genomic_DNA"/>
</dbReference>
<dbReference type="CDD" id="cd00812">
    <property type="entry name" value="LeuRS_core"/>
    <property type="match status" value="1"/>
</dbReference>
<dbReference type="PRINTS" id="PR00985">
    <property type="entry name" value="TRNASYNTHLEU"/>
</dbReference>
<sequence>MKYNPQQIEKKWQERWEKSGLYHTKDTSDKPKFYCLDMFPYPSAEGLHVGHWRGYVLSDIIARYQLLNGKNVLHPIGFDAFGLPAENAAIKAKSHPREFTNKAISNFQKQLRQIGAMFDWSKEVRTSDPGYYKWTQWIFLKLYKNGLAYRKKAPVNWCPSCQTVLANEQVISGECERCGSRVDKKDLTQWFLKITEYAEDLLNDLNGLDWPERVKTLQRNWIGKSEGAMVDFKVHNGNKKISVFTTRLDTLAGATFMVLAPEHQLVSKITTSECQKEVKEYIDKTRKISDIEREKIDKEKTGVFTGAYAINPITNKKIPIWISDYVLLSYGTGAVMCVPAHDNRDFEFAKKFKLEIKQVIAPEITYHKTPPKEGLEWIERDAVESIVYNPKTKKYLCLEWKKLPWTCFITGGVDESEDAIKAAKREIFEETGYKNVKFIKSLGRTRLRFHAAHKNCNRLGNYQGLLFELENDDRVEPSGEEKEIHEVIWLSRDELTEKRMICASYEYWMKAIDGKEEAFEGSGSLVDSGKFSKLNSGIAKIKIIEHLNQEGIAEPAVNYRLRDWLISRQRYWGAPIPIIYCDKCGEVAVPEKDLPVKLPEDIEFKPHGDSPLKQSTKFLNVKCPSCGGNAQRETDTMDTFVDSSWYYLRYTDPTNEKELARQEKVNFWMPVDFYVGGIEHAILHLLYARFISKALHKIGVVSFNKNGEPFQKLFNIGMVYLHGSKMSKSKGNIVSPDELIEKYGTDALRGYELFIGPADLDSEWQIQGITGVYRFLEKVWNFYQSGFKENNEKDAAIEKTIQTVTMEIEEIRPNTAISHLMELFNYLKTKKAISKEYLRKINILLSPFFPHLSEELWENAGNKESIFEENWPSFDEDLLKNQKAKIAIQINGKVKADIETDVQADQKQVESDAKNQQVIKHALQGATIKKVVYVPGRILNFVIE</sequence>
<comment type="similarity">
    <text evidence="1 9">Belongs to the class-I aminoacyl-tRNA synthetase family.</text>
</comment>
<dbReference type="GO" id="GO:0005524">
    <property type="term" value="F:ATP binding"/>
    <property type="evidence" value="ECO:0007669"/>
    <property type="project" value="UniProtKB-UniRule"/>
</dbReference>
<dbReference type="Gene3D" id="3.40.50.620">
    <property type="entry name" value="HUPs"/>
    <property type="match status" value="2"/>
</dbReference>
<feature type="binding site" evidence="9">
    <location>
        <position position="728"/>
    </location>
    <ligand>
        <name>ATP</name>
        <dbReference type="ChEBI" id="CHEBI:30616"/>
    </ligand>
</feature>
<evidence type="ECO:0000256" key="2">
    <source>
        <dbReference type="ARBA" id="ARBA00022598"/>
    </source>
</evidence>
<dbReference type="InterPro" id="IPR002302">
    <property type="entry name" value="Leu-tRNA-ligase"/>
</dbReference>
<dbReference type="AlphaFoldDB" id="A0A1F5DQL1"/>
<dbReference type="EC" id="6.1.1.4" evidence="9"/>
<dbReference type="InterPro" id="IPR013155">
    <property type="entry name" value="M/V/L/I-tRNA-synth_anticd-bd"/>
</dbReference>
<feature type="short sequence motif" description="'KMSKS' region" evidence="9">
    <location>
        <begin position="725"/>
        <end position="729"/>
    </location>
</feature>
<keyword evidence="9" id="KW-0963">Cytoplasm</keyword>
<evidence type="ECO:0000256" key="6">
    <source>
        <dbReference type="ARBA" id="ARBA00022917"/>
    </source>
</evidence>
<evidence type="ECO:0000256" key="1">
    <source>
        <dbReference type="ARBA" id="ARBA00005594"/>
    </source>
</evidence>
<dbReference type="Proteomes" id="UP000178764">
    <property type="component" value="Unassembled WGS sequence"/>
</dbReference>
<dbReference type="FunFam" id="3.40.50.620:FF:000003">
    <property type="entry name" value="Leucine--tRNA ligase"/>
    <property type="match status" value="1"/>
</dbReference>
<keyword evidence="6 9" id="KW-0648">Protein biosynthesis</keyword>
<dbReference type="InterPro" id="IPR009080">
    <property type="entry name" value="tRNAsynth_Ia_anticodon-bd"/>
</dbReference>
<comment type="caution">
    <text evidence="11">The sequence shown here is derived from an EMBL/GenBank/DDBJ whole genome shotgun (WGS) entry which is preliminary data.</text>
</comment>
<evidence type="ECO:0000259" key="10">
    <source>
        <dbReference type="PROSITE" id="PS51462"/>
    </source>
</evidence>
<dbReference type="SUPFAM" id="SSF55811">
    <property type="entry name" value="Nudix"/>
    <property type="match status" value="1"/>
</dbReference>
<comment type="subcellular location">
    <subcellularLocation>
        <location evidence="9">Cytoplasm</location>
    </subcellularLocation>
</comment>
<dbReference type="InterPro" id="IPR009008">
    <property type="entry name" value="Val/Leu/Ile-tRNA-synth_edit"/>
</dbReference>
<evidence type="ECO:0000256" key="5">
    <source>
        <dbReference type="ARBA" id="ARBA00022840"/>
    </source>
</evidence>
<feature type="domain" description="Nudix hydrolase" evidence="10">
    <location>
        <begin position="378"/>
        <end position="515"/>
    </location>
</feature>
<dbReference type="Pfam" id="PF00293">
    <property type="entry name" value="NUDIX"/>
    <property type="match status" value="1"/>
</dbReference>
<dbReference type="FunFam" id="3.40.50.620:FF:000100">
    <property type="entry name" value="probable leucine--tRNA ligase, mitochondrial"/>
    <property type="match status" value="1"/>
</dbReference>
<dbReference type="InterPro" id="IPR014729">
    <property type="entry name" value="Rossmann-like_a/b/a_fold"/>
</dbReference>
<protein>
    <recommendedName>
        <fullName evidence="9">Leucine--tRNA ligase</fullName>
        <ecNumber evidence="9">6.1.1.4</ecNumber>
    </recommendedName>
    <alternativeName>
        <fullName evidence="9">Leucyl-tRNA synthetase</fullName>
        <shortName evidence="9">LeuRS</shortName>
    </alternativeName>
</protein>
<dbReference type="InterPro" id="IPR000086">
    <property type="entry name" value="NUDIX_hydrolase_dom"/>
</dbReference>
<comment type="catalytic activity">
    <reaction evidence="8 9">
        <text>tRNA(Leu) + L-leucine + ATP = L-leucyl-tRNA(Leu) + AMP + diphosphate</text>
        <dbReference type="Rhea" id="RHEA:11688"/>
        <dbReference type="Rhea" id="RHEA-COMP:9613"/>
        <dbReference type="Rhea" id="RHEA-COMP:9622"/>
        <dbReference type="ChEBI" id="CHEBI:30616"/>
        <dbReference type="ChEBI" id="CHEBI:33019"/>
        <dbReference type="ChEBI" id="CHEBI:57427"/>
        <dbReference type="ChEBI" id="CHEBI:78442"/>
        <dbReference type="ChEBI" id="CHEBI:78494"/>
        <dbReference type="ChEBI" id="CHEBI:456215"/>
        <dbReference type="EC" id="6.1.1.4"/>
    </reaction>
</comment>
<evidence type="ECO:0000256" key="8">
    <source>
        <dbReference type="ARBA" id="ARBA00047469"/>
    </source>
</evidence>
<keyword evidence="3 9" id="KW-0547">Nucleotide-binding</keyword>
<dbReference type="GO" id="GO:0005829">
    <property type="term" value="C:cytosol"/>
    <property type="evidence" value="ECO:0007669"/>
    <property type="project" value="TreeGrafter"/>
</dbReference>
<evidence type="ECO:0000313" key="12">
    <source>
        <dbReference type="Proteomes" id="UP000178764"/>
    </source>
</evidence>
<dbReference type="Pfam" id="PF00133">
    <property type="entry name" value="tRNA-synt_1"/>
    <property type="match status" value="1"/>
</dbReference>
<evidence type="ECO:0000256" key="4">
    <source>
        <dbReference type="ARBA" id="ARBA00022801"/>
    </source>
</evidence>
<proteinExistence type="inferred from homology"/>
<reference evidence="11 12" key="1">
    <citation type="journal article" date="2016" name="Nat. Commun.">
        <title>Thousands of microbial genomes shed light on interconnected biogeochemical processes in an aquifer system.</title>
        <authorList>
            <person name="Anantharaman K."/>
            <person name="Brown C.T."/>
            <person name="Hug L.A."/>
            <person name="Sharon I."/>
            <person name="Castelle C.J."/>
            <person name="Probst A.J."/>
            <person name="Thomas B.C."/>
            <person name="Singh A."/>
            <person name="Wilkins M.J."/>
            <person name="Karaoz U."/>
            <person name="Brodie E.L."/>
            <person name="Williams K.H."/>
            <person name="Hubbard S.S."/>
            <person name="Banfield J.F."/>
        </authorList>
    </citation>
    <scope>NUCLEOTIDE SEQUENCE [LARGE SCALE GENOMIC DNA]</scope>
</reference>
<evidence type="ECO:0000256" key="7">
    <source>
        <dbReference type="ARBA" id="ARBA00023146"/>
    </source>
</evidence>
<dbReference type="CDD" id="cd07958">
    <property type="entry name" value="Anticodon_Ia_Leu_BEm"/>
    <property type="match status" value="1"/>
</dbReference>
<dbReference type="SUPFAM" id="SSF50677">
    <property type="entry name" value="ValRS/IleRS/LeuRS editing domain"/>
    <property type="match status" value="1"/>
</dbReference>
<dbReference type="Pfam" id="PF13603">
    <property type="entry name" value="tRNA-synt_1_2"/>
    <property type="match status" value="1"/>
</dbReference>
<dbReference type="HAMAP" id="MF_00049_B">
    <property type="entry name" value="Leu_tRNA_synth_B"/>
    <property type="match status" value="1"/>
</dbReference>
<dbReference type="GO" id="GO:0002161">
    <property type="term" value="F:aminoacyl-tRNA deacylase activity"/>
    <property type="evidence" value="ECO:0007669"/>
    <property type="project" value="InterPro"/>
</dbReference>
<comment type="caution">
    <text evidence="9">Lacks conserved residue(s) required for the propagation of feature annotation.</text>
</comment>
<dbReference type="FunFam" id="1.10.730.10:FF:000002">
    <property type="entry name" value="Leucine--tRNA ligase"/>
    <property type="match status" value="1"/>
</dbReference>
<dbReference type="SUPFAM" id="SSF52374">
    <property type="entry name" value="Nucleotidylyl transferase"/>
    <property type="match status" value="1"/>
</dbReference>
<keyword evidence="4" id="KW-0378">Hydrolase</keyword>
<accession>A0A1F5DQL1</accession>
<dbReference type="SUPFAM" id="SSF47323">
    <property type="entry name" value="Anticodon-binding domain of a subclass of class I aminoacyl-tRNA synthetases"/>
    <property type="match status" value="1"/>
</dbReference>
<dbReference type="PANTHER" id="PTHR43740:SF2">
    <property type="entry name" value="LEUCINE--TRNA LIGASE, MITOCHONDRIAL"/>
    <property type="match status" value="1"/>
</dbReference>
<keyword evidence="2 9" id="KW-0436">Ligase</keyword>
<dbReference type="InterPro" id="IPR015797">
    <property type="entry name" value="NUDIX_hydrolase-like_dom_sf"/>
</dbReference>
<dbReference type="InterPro" id="IPR002300">
    <property type="entry name" value="aa-tRNA-synth_Ia"/>
</dbReference>
<organism evidence="11 12">
    <name type="scientific">Candidatus Berkelbacteria bacterium RBG_13_40_8</name>
    <dbReference type="NCBI Taxonomy" id="1797467"/>
    <lineage>
        <taxon>Bacteria</taxon>
        <taxon>Candidatus Berkelbacteria</taxon>
    </lineage>
</organism>
<evidence type="ECO:0000313" key="11">
    <source>
        <dbReference type="EMBL" id="OGD57311.1"/>
    </source>
</evidence>
<dbReference type="PROSITE" id="PS00893">
    <property type="entry name" value="NUDIX_BOX"/>
    <property type="match status" value="1"/>
</dbReference>
<dbReference type="InterPro" id="IPR020084">
    <property type="entry name" value="NUDIX_hydrolase_CS"/>
</dbReference>
<dbReference type="InterPro" id="IPR015413">
    <property type="entry name" value="Methionyl/Leucyl_tRNA_Synth"/>
</dbReference>
<dbReference type="PANTHER" id="PTHR43740">
    <property type="entry name" value="LEUCYL-TRNA SYNTHETASE"/>
    <property type="match status" value="1"/>
</dbReference>
<name>A0A1F5DQL1_9BACT</name>
<evidence type="ECO:0000256" key="3">
    <source>
        <dbReference type="ARBA" id="ARBA00022741"/>
    </source>
</evidence>
<evidence type="ECO:0000256" key="9">
    <source>
        <dbReference type="HAMAP-Rule" id="MF_00049"/>
    </source>
</evidence>
<dbReference type="NCBIfam" id="TIGR00396">
    <property type="entry name" value="leuS_bact"/>
    <property type="match status" value="1"/>
</dbReference>
<dbReference type="Gene3D" id="1.10.730.10">
    <property type="entry name" value="Isoleucyl-tRNA Synthetase, Domain 1"/>
    <property type="match status" value="1"/>
</dbReference>
<dbReference type="InterPro" id="IPR025709">
    <property type="entry name" value="Leu_tRNA-synth_edit"/>
</dbReference>
<dbReference type="PROSITE" id="PS51462">
    <property type="entry name" value="NUDIX"/>
    <property type="match status" value="1"/>
</dbReference>
<gene>
    <name evidence="9" type="primary">leuS</name>
    <name evidence="11" type="ORF">A2V71_00600</name>
</gene>
<dbReference type="Pfam" id="PF08264">
    <property type="entry name" value="Anticodon_1"/>
    <property type="match status" value="1"/>
</dbReference>
<dbReference type="GO" id="GO:0006429">
    <property type="term" value="P:leucyl-tRNA aminoacylation"/>
    <property type="evidence" value="ECO:0007669"/>
    <property type="project" value="UniProtKB-UniRule"/>
</dbReference>
<dbReference type="Gene3D" id="3.90.740.10">
    <property type="entry name" value="Valyl/Leucyl/Isoleucyl-tRNA synthetase, editing domain"/>
    <property type="match status" value="1"/>
</dbReference>
<dbReference type="Pfam" id="PF09334">
    <property type="entry name" value="tRNA-synt_1g"/>
    <property type="match status" value="1"/>
</dbReference>